<reference evidence="1 2" key="1">
    <citation type="submission" date="2017-04" db="EMBL/GenBank/DDBJ databases">
        <authorList>
            <person name="Afonso C.L."/>
            <person name="Miller P.J."/>
            <person name="Scott M.A."/>
            <person name="Spackman E."/>
            <person name="Goraichik I."/>
            <person name="Dimitrov K.M."/>
            <person name="Suarez D.L."/>
            <person name="Swayne D.E."/>
        </authorList>
    </citation>
    <scope>NUCLEOTIDE SEQUENCE [LARGE SCALE GENOMIC DNA]</scope>
    <source>
        <strain evidence="1 2">11</strain>
    </source>
</reference>
<evidence type="ECO:0000313" key="2">
    <source>
        <dbReference type="Proteomes" id="UP000193834"/>
    </source>
</evidence>
<organism evidence="1 2">
    <name type="scientific">Paenibacillus aquistagni</name>
    <dbReference type="NCBI Taxonomy" id="1852522"/>
    <lineage>
        <taxon>Bacteria</taxon>
        <taxon>Bacillati</taxon>
        <taxon>Bacillota</taxon>
        <taxon>Bacilli</taxon>
        <taxon>Bacillales</taxon>
        <taxon>Paenibacillaceae</taxon>
        <taxon>Paenibacillus</taxon>
    </lineage>
</organism>
<dbReference type="RefSeq" id="WP_085498332.1">
    <property type="nucleotide sequence ID" value="NZ_FXAZ01000008.1"/>
</dbReference>
<name>A0A1X7LW73_9BACL</name>
<gene>
    <name evidence="1" type="ORF">SAMN06295960_4540</name>
</gene>
<evidence type="ECO:0000313" key="1">
    <source>
        <dbReference type="EMBL" id="SMG57764.1"/>
    </source>
</evidence>
<dbReference type="Proteomes" id="UP000193834">
    <property type="component" value="Unassembled WGS sequence"/>
</dbReference>
<protein>
    <submittedName>
        <fullName evidence="1">Uncharacterized protein</fullName>
    </submittedName>
</protein>
<dbReference type="EMBL" id="FXAZ01000008">
    <property type="protein sequence ID" value="SMG57764.1"/>
    <property type="molecule type" value="Genomic_DNA"/>
</dbReference>
<accession>A0A1X7LW73</accession>
<dbReference type="AlphaFoldDB" id="A0A1X7LW73"/>
<sequence>MGNFLTRDAHLKGRAKRINLAYFGGTKGGKTTGIAALTNIPDIIIDLASGDDGRTKTTVQYHIVPSEQLSDILVEDIEFFEQNIIGSVVGDIQKYNEQLKKDPVLKRILGLEPLNEGDDVRKYVSGHMKQFKGTTPSIETLKSLMCSENIDRYIRRITLAVPAHSDVADYIIKNKVDLFIRDTRGLLDIALDSTNAKEQSPRTLRELGLEGLDGIVFFCSESYPNIIQELYHDTFKSVFQSVPVFLIARDNMMFKIFNMNSQPTNYKNVESLIDNIQQGKNNFYSDIEEQYFLNTFALMEKFDITSFDSSVGSYKFRDTFFNQQKVEFLLPSCASLKSLSVMKLHSSMSNGDIATQPDFVFYQTIAVVSCIKMLKMICHLQEGMSSILKSGLASDCLWNVCLEPDNMNSLEMDFSKYDNYHTSYDATSYVKPQFTTISKERIEQDIADSMVELLGSRGGITTTSNGKLRYPTTAVTAVTSRQWISKLISKIKIERDLRNPTTNEELFPDLHGNMRAQETLLQKALYCILYKRYTDVNATIQYYLLVDRYKVVDGILRRRNISNISYTSFVEVIRNIIEEFCNDLRTSYDISEVYRNSND</sequence>
<proteinExistence type="predicted"/>
<keyword evidence="2" id="KW-1185">Reference proteome</keyword>